<dbReference type="InterPro" id="IPR052625">
    <property type="entry name" value="Chl_b_Red"/>
</dbReference>
<dbReference type="Gene3D" id="3.40.50.720">
    <property type="entry name" value="NAD(P)-binding Rossmann-like Domain"/>
    <property type="match status" value="1"/>
</dbReference>
<dbReference type="PANTHER" id="PTHR24314:SF15">
    <property type="entry name" value="CHLOROPHYLL(IDE) B REDUCTASE NOL, CHLOROPLASTIC"/>
    <property type="match status" value="1"/>
</dbReference>
<reference evidence="1 2" key="1">
    <citation type="submission" date="2020-10" db="EMBL/GenBank/DDBJ databases">
        <title>The Coptis chinensis genome and diversification of protoberbering-type alkaloids.</title>
        <authorList>
            <person name="Wang B."/>
            <person name="Shu S."/>
            <person name="Song C."/>
            <person name="Liu Y."/>
        </authorList>
    </citation>
    <scope>NUCLEOTIDE SEQUENCE [LARGE SCALE GENOMIC DNA]</scope>
    <source>
        <strain evidence="1">HL-2020</strain>
        <tissue evidence="1">Leaf</tissue>
    </source>
</reference>
<dbReference type="SUPFAM" id="SSF51735">
    <property type="entry name" value="NAD(P)-binding Rossmann-fold domains"/>
    <property type="match status" value="1"/>
</dbReference>
<feature type="non-terminal residue" evidence="1">
    <location>
        <position position="133"/>
    </location>
</feature>
<name>A0A835HMI2_9MAGN</name>
<comment type="caution">
    <text evidence="1">The sequence shown here is derived from an EMBL/GenBank/DDBJ whole genome shotgun (WGS) entry which is preliminary data.</text>
</comment>
<protein>
    <submittedName>
        <fullName evidence="1">Uncharacterized protein</fullName>
    </submittedName>
</protein>
<dbReference type="Proteomes" id="UP000631114">
    <property type="component" value="Unassembled WGS sequence"/>
</dbReference>
<organism evidence="1 2">
    <name type="scientific">Coptis chinensis</name>
    <dbReference type="NCBI Taxonomy" id="261450"/>
    <lineage>
        <taxon>Eukaryota</taxon>
        <taxon>Viridiplantae</taxon>
        <taxon>Streptophyta</taxon>
        <taxon>Embryophyta</taxon>
        <taxon>Tracheophyta</taxon>
        <taxon>Spermatophyta</taxon>
        <taxon>Magnoliopsida</taxon>
        <taxon>Ranunculales</taxon>
        <taxon>Ranunculaceae</taxon>
        <taxon>Coptidoideae</taxon>
        <taxon>Coptis</taxon>
    </lineage>
</organism>
<gene>
    <name evidence="1" type="ORF">IFM89_014972</name>
</gene>
<sequence length="133" mass="15269">MMFSVLELSANFESHYLFLHIFTCHITAERVQSAIQNLREEFGEQRVWGTTCDVKEGKDVKALVAFAHDKLKHIDIWVYQMHTTIEAIGVNFDEDLMFAAYGATKRSVVHLTKSLQAELKMQDVKKVVVHNLS</sequence>
<dbReference type="PANTHER" id="PTHR24314">
    <property type="entry name" value="NON-SPECIFIC LIPID TRANSFER PROTEIN-RELATED"/>
    <property type="match status" value="1"/>
</dbReference>
<dbReference type="InterPro" id="IPR036291">
    <property type="entry name" value="NAD(P)-bd_dom_sf"/>
</dbReference>
<dbReference type="InterPro" id="IPR020904">
    <property type="entry name" value="Sc_DH/Rdtase_CS"/>
</dbReference>
<evidence type="ECO:0000313" key="1">
    <source>
        <dbReference type="EMBL" id="KAF9600987.1"/>
    </source>
</evidence>
<evidence type="ECO:0000313" key="2">
    <source>
        <dbReference type="Proteomes" id="UP000631114"/>
    </source>
</evidence>
<dbReference type="GO" id="GO:0015996">
    <property type="term" value="P:chlorophyll catabolic process"/>
    <property type="evidence" value="ECO:0007669"/>
    <property type="project" value="TreeGrafter"/>
</dbReference>
<dbReference type="EMBL" id="JADFTS010000006">
    <property type="protein sequence ID" value="KAF9600987.1"/>
    <property type="molecule type" value="Genomic_DNA"/>
</dbReference>
<dbReference type="Pfam" id="PF00106">
    <property type="entry name" value="adh_short"/>
    <property type="match status" value="1"/>
</dbReference>
<dbReference type="GO" id="GO:0034256">
    <property type="term" value="F:chlorophyll(ide) b reductase activity"/>
    <property type="evidence" value="ECO:0007669"/>
    <property type="project" value="TreeGrafter"/>
</dbReference>
<dbReference type="PROSITE" id="PS00061">
    <property type="entry name" value="ADH_SHORT"/>
    <property type="match status" value="1"/>
</dbReference>
<proteinExistence type="predicted"/>
<dbReference type="AlphaFoldDB" id="A0A835HMI2"/>
<dbReference type="OrthoDB" id="3592703at2759"/>
<dbReference type="InterPro" id="IPR002347">
    <property type="entry name" value="SDR_fam"/>
</dbReference>
<keyword evidence="2" id="KW-1185">Reference proteome</keyword>
<dbReference type="GO" id="GO:0010304">
    <property type="term" value="P:PSII associated light-harvesting complex II catabolic process"/>
    <property type="evidence" value="ECO:0007669"/>
    <property type="project" value="TreeGrafter"/>
</dbReference>
<accession>A0A835HMI2</accession>